<feature type="region of interest" description="Disordered" evidence="1">
    <location>
        <begin position="204"/>
        <end position="234"/>
    </location>
</feature>
<gene>
    <name evidence="2" type="ordered locus">PCC7424_3871</name>
</gene>
<accession>B7KKB7</accession>
<evidence type="ECO:0000256" key="1">
    <source>
        <dbReference type="SAM" id="MobiDB-lite"/>
    </source>
</evidence>
<keyword evidence="3" id="KW-1185">Reference proteome</keyword>
<dbReference type="KEGG" id="cyc:PCC7424_3871"/>
<dbReference type="eggNOG" id="ENOG5033PY3">
    <property type="taxonomic scope" value="Bacteria"/>
</dbReference>
<dbReference type="AlphaFoldDB" id="B7KKB7"/>
<dbReference type="OrthoDB" id="462798at2"/>
<protein>
    <submittedName>
        <fullName evidence="2">Uncharacterized protein</fullName>
    </submittedName>
</protein>
<organism evidence="2 3">
    <name type="scientific">Gloeothece citriformis (strain PCC 7424)</name>
    <name type="common">Cyanothece sp. (strain PCC 7424)</name>
    <dbReference type="NCBI Taxonomy" id="65393"/>
    <lineage>
        <taxon>Bacteria</taxon>
        <taxon>Bacillati</taxon>
        <taxon>Cyanobacteriota</taxon>
        <taxon>Cyanophyceae</taxon>
        <taxon>Oscillatoriophycideae</taxon>
        <taxon>Chroococcales</taxon>
        <taxon>Aphanothecaceae</taxon>
        <taxon>Gloeothece</taxon>
        <taxon>Gloeothece citriformis</taxon>
    </lineage>
</organism>
<dbReference type="STRING" id="65393.PCC7424_3871"/>
<sequence length="334" mass="36895">MSPSVIEPPFKPPQSPTQFSAIGYLFGKFETVLPAEEHQSKLKGTLQLFDGTKLSARVGFTVWQRLSSKGNFNLDNAYLWRVYFRTTKESKLCQIQLIKCVSLLENYSLDNPPPPQTGLDQFQIRGRILDTDDKKLVIRLERNETPPPGQEKQSRWQPFLITVSGSLPGAEIGQFWELLCIRKGEEVVLKEANPIDETIVVTETSSTSVITPATSQSKNSSSKSSTDSTSSPVIMINGRQPEMTVKFTTRPNLPEQGKTVTLEVSGEGGITVRASLNRKTLKKQVEKMDSFTDWIAALSGKVASIGSDGVVELEGAGVTVFEKKTQKVEQKPDA</sequence>
<dbReference type="Proteomes" id="UP000002384">
    <property type="component" value="Chromosome"/>
</dbReference>
<dbReference type="RefSeq" id="WP_015955842.1">
    <property type="nucleotide sequence ID" value="NC_011729.1"/>
</dbReference>
<dbReference type="EMBL" id="CP001291">
    <property type="protein sequence ID" value="ACK72250.1"/>
    <property type="molecule type" value="Genomic_DNA"/>
</dbReference>
<reference evidence="3" key="1">
    <citation type="journal article" date="2011" name="MBio">
        <title>Novel metabolic attributes of the genus Cyanothece, comprising a group of unicellular nitrogen-fixing Cyanobacteria.</title>
        <authorList>
            <person name="Bandyopadhyay A."/>
            <person name="Elvitigala T."/>
            <person name="Welsh E."/>
            <person name="Stockel J."/>
            <person name="Liberton M."/>
            <person name="Min H."/>
            <person name="Sherman L.A."/>
            <person name="Pakrasi H.B."/>
        </authorList>
    </citation>
    <scope>NUCLEOTIDE SEQUENCE [LARGE SCALE GENOMIC DNA]</scope>
    <source>
        <strain evidence="3">PCC 7424</strain>
    </source>
</reference>
<feature type="compositionally biased region" description="Low complexity" evidence="1">
    <location>
        <begin position="204"/>
        <end position="231"/>
    </location>
</feature>
<name>B7KKB7_GLOC7</name>
<evidence type="ECO:0000313" key="3">
    <source>
        <dbReference type="Proteomes" id="UP000002384"/>
    </source>
</evidence>
<proteinExistence type="predicted"/>
<dbReference type="HOGENOM" id="CLU_823143_0_0_3"/>
<evidence type="ECO:0000313" key="2">
    <source>
        <dbReference type="EMBL" id="ACK72250.1"/>
    </source>
</evidence>